<reference evidence="1" key="1">
    <citation type="journal article" date="2021" name="Proc. Natl. Acad. Sci. U.S.A.">
        <title>A Catalog of Tens of Thousands of Viruses from Human Metagenomes Reveals Hidden Associations with Chronic Diseases.</title>
        <authorList>
            <person name="Tisza M.J."/>
            <person name="Buck C.B."/>
        </authorList>
    </citation>
    <scope>NUCLEOTIDE SEQUENCE</scope>
    <source>
        <strain evidence="1">CtLAw30</strain>
    </source>
</reference>
<proteinExistence type="predicted"/>
<protein>
    <submittedName>
        <fullName evidence="1">Uncharacterized protein</fullName>
    </submittedName>
</protein>
<sequence length="172" mass="20326">MKIPIPCRFGERAECNGSGLLLFNGVDWFKWTEGMEYTYFFDTGNKWHPVEFYTAMESRQPHEVEIDDSLLVDTYLKERGYPLRGTGYATGLRWQNNKRYIDFILTSHYLTHIKVQYDEKGMYVPGGDIIYPPSWDTKEKKEKILLKTAKIEREQELMEAVQMNIFDFLGKK</sequence>
<accession>A0A8S5M150</accession>
<name>A0A8S5M150_9CAUD</name>
<organism evidence="1">
    <name type="scientific">Siphoviridae sp. ctLAw30</name>
    <dbReference type="NCBI Taxonomy" id="2826249"/>
    <lineage>
        <taxon>Viruses</taxon>
        <taxon>Duplodnaviria</taxon>
        <taxon>Heunggongvirae</taxon>
        <taxon>Uroviricota</taxon>
        <taxon>Caudoviricetes</taxon>
    </lineage>
</organism>
<evidence type="ECO:0000313" key="1">
    <source>
        <dbReference type="EMBL" id="DAD75910.1"/>
    </source>
</evidence>
<dbReference type="EMBL" id="BK014792">
    <property type="protein sequence ID" value="DAD75910.1"/>
    <property type="molecule type" value="Genomic_DNA"/>
</dbReference>